<dbReference type="InterPro" id="IPR036427">
    <property type="entry name" value="Bromodomain-like_sf"/>
</dbReference>
<feature type="non-terminal residue" evidence="2">
    <location>
        <position position="104"/>
    </location>
</feature>
<protein>
    <submittedName>
        <fullName evidence="2">Myeloid/lymphoid or mixed-lineage leukemia 4a</fullName>
    </submittedName>
</protein>
<organism evidence="2">
    <name type="scientific">Nothobranchius kuhntae</name>
    <name type="common">Beira killifish</name>
    <dbReference type="NCBI Taxonomy" id="321403"/>
    <lineage>
        <taxon>Eukaryota</taxon>
        <taxon>Metazoa</taxon>
        <taxon>Chordata</taxon>
        <taxon>Craniata</taxon>
        <taxon>Vertebrata</taxon>
        <taxon>Euteleostomi</taxon>
        <taxon>Actinopterygii</taxon>
        <taxon>Neopterygii</taxon>
        <taxon>Teleostei</taxon>
        <taxon>Neoteleostei</taxon>
        <taxon>Acanthomorphata</taxon>
        <taxon>Ovalentaria</taxon>
        <taxon>Atherinomorphae</taxon>
        <taxon>Cyprinodontiformes</taxon>
        <taxon>Nothobranchiidae</taxon>
        <taxon>Nothobranchius</taxon>
    </lineage>
</organism>
<dbReference type="Gene3D" id="1.20.920.10">
    <property type="entry name" value="Bromodomain-like"/>
    <property type="match status" value="1"/>
</dbReference>
<reference evidence="2" key="2">
    <citation type="submission" date="2016-06" db="EMBL/GenBank/DDBJ databases">
        <title>The genome of a short-lived fish provides insights into sex chromosome evolution and the genetic control of aging.</title>
        <authorList>
            <person name="Reichwald K."/>
            <person name="Felder M."/>
            <person name="Petzold A."/>
            <person name="Koch P."/>
            <person name="Groth M."/>
            <person name="Platzer M."/>
        </authorList>
    </citation>
    <scope>NUCLEOTIDE SEQUENCE</scope>
    <source>
        <tissue evidence="2">Brain</tissue>
    </source>
</reference>
<evidence type="ECO:0000313" key="2">
    <source>
        <dbReference type="EMBL" id="SBR32544.1"/>
    </source>
</evidence>
<accession>A0A1A8KLJ8</accession>
<sequence length="104" mass="12042">RLEEVLDVLLTSSSTRHLLVCKECLETNVTPADQEQQQICDLKALEKKFRGDGYTSIKSFHLDVVSVMRKWIKEEERLPEDESLAAQSQAHYIQVMKQVFNCFP</sequence>
<proteinExistence type="predicted"/>
<keyword evidence="1" id="KW-0103">Bromodomain</keyword>
<dbReference type="AlphaFoldDB" id="A0A1A8KLJ8"/>
<feature type="non-terminal residue" evidence="2">
    <location>
        <position position="1"/>
    </location>
</feature>
<reference evidence="2" key="1">
    <citation type="submission" date="2016-05" db="EMBL/GenBank/DDBJ databases">
        <authorList>
            <person name="Lavstsen T."/>
            <person name="Jespersen J.S."/>
        </authorList>
    </citation>
    <scope>NUCLEOTIDE SEQUENCE</scope>
    <source>
        <tissue evidence="2">Brain</tissue>
    </source>
</reference>
<dbReference type="EMBL" id="HAEE01012494">
    <property type="protein sequence ID" value="SBR32544.1"/>
    <property type="molecule type" value="Transcribed_RNA"/>
</dbReference>
<name>A0A1A8KLJ8_NOTKU</name>
<evidence type="ECO:0000256" key="1">
    <source>
        <dbReference type="ARBA" id="ARBA00023117"/>
    </source>
</evidence>
<gene>
    <name evidence="2" type="primary">MLL4A</name>
</gene>